<organism evidence="7 8">
    <name type="scientific">Mytilus edulis</name>
    <name type="common">Blue mussel</name>
    <dbReference type="NCBI Taxonomy" id="6550"/>
    <lineage>
        <taxon>Eukaryota</taxon>
        <taxon>Metazoa</taxon>
        <taxon>Spiralia</taxon>
        <taxon>Lophotrochozoa</taxon>
        <taxon>Mollusca</taxon>
        <taxon>Bivalvia</taxon>
        <taxon>Autobranchia</taxon>
        <taxon>Pteriomorphia</taxon>
        <taxon>Mytilida</taxon>
        <taxon>Mytiloidea</taxon>
        <taxon>Mytilidae</taxon>
        <taxon>Mytilinae</taxon>
        <taxon>Mytilus</taxon>
    </lineage>
</organism>
<dbReference type="SUPFAM" id="SSF101898">
    <property type="entry name" value="NHL repeat"/>
    <property type="match status" value="1"/>
</dbReference>
<dbReference type="SUPFAM" id="SSF57845">
    <property type="entry name" value="B-box zinc-binding domain"/>
    <property type="match status" value="1"/>
</dbReference>
<keyword evidence="3" id="KW-0862">Zinc</keyword>
<evidence type="ECO:0000256" key="3">
    <source>
        <dbReference type="ARBA" id="ARBA00022833"/>
    </source>
</evidence>
<dbReference type="PANTHER" id="PTHR25462:SF296">
    <property type="entry name" value="MEIOTIC P26, ISOFORM F"/>
    <property type="match status" value="1"/>
</dbReference>
<reference evidence="7" key="1">
    <citation type="submission" date="2021-03" db="EMBL/GenBank/DDBJ databases">
        <authorList>
            <person name="Bekaert M."/>
        </authorList>
    </citation>
    <scope>NUCLEOTIDE SEQUENCE</scope>
</reference>
<gene>
    <name evidence="7" type="ORF">MEDL_66567</name>
</gene>
<dbReference type="InterPro" id="IPR017907">
    <property type="entry name" value="Znf_RING_CS"/>
</dbReference>
<evidence type="ECO:0000259" key="6">
    <source>
        <dbReference type="PROSITE" id="PS50119"/>
    </source>
</evidence>
<dbReference type="Gene3D" id="3.30.160.60">
    <property type="entry name" value="Classic Zinc Finger"/>
    <property type="match status" value="1"/>
</dbReference>
<dbReference type="SMART" id="SM00184">
    <property type="entry name" value="RING"/>
    <property type="match status" value="1"/>
</dbReference>
<dbReference type="GO" id="GO:0008270">
    <property type="term" value="F:zinc ion binding"/>
    <property type="evidence" value="ECO:0007669"/>
    <property type="project" value="UniProtKB-KW"/>
</dbReference>
<dbReference type="InterPro" id="IPR001841">
    <property type="entry name" value="Znf_RING"/>
</dbReference>
<dbReference type="InterPro" id="IPR018957">
    <property type="entry name" value="Znf_C3HC4_RING-type"/>
</dbReference>
<dbReference type="SUPFAM" id="SSF57850">
    <property type="entry name" value="RING/U-box"/>
    <property type="match status" value="1"/>
</dbReference>
<dbReference type="InterPro" id="IPR013083">
    <property type="entry name" value="Znf_RING/FYVE/PHD"/>
</dbReference>
<dbReference type="InterPro" id="IPR000315">
    <property type="entry name" value="Znf_B-box"/>
</dbReference>
<keyword evidence="8" id="KW-1185">Reference proteome</keyword>
<keyword evidence="2 4" id="KW-0863">Zinc-finger</keyword>
<dbReference type="Pfam" id="PF00097">
    <property type="entry name" value="zf-C3HC4"/>
    <property type="match status" value="1"/>
</dbReference>
<dbReference type="PROSITE" id="PS50119">
    <property type="entry name" value="ZF_BBOX"/>
    <property type="match status" value="1"/>
</dbReference>
<accession>A0A8S3VFL1</accession>
<dbReference type="CDD" id="cd19757">
    <property type="entry name" value="Bbox1"/>
    <property type="match status" value="1"/>
</dbReference>
<evidence type="ECO:0000256" key="2">
    <source>
        <dbReference type="ARBA" id="ARBA00022771"/>
    </source>
</evidence>
<dbReference type="PANTHER" id="PTHR25462">
    <property type="entry name" value="BONUS, ISOFORM C-RELATED"/>
    <property type="match status" value="1"/>
</dbReference>
<evidence type="ECO:0000313" key="7">
    <source>
        <dbReference type="EMBL" id="CAG2255025.1"/>
    </source>
</evidence>
<evidence type="ECO:0000313" key="8">
    <source>
        <dbReference type="Proteomes" id="UP000683360"/>
    </source>
</evidence>
<dbReference type="EMBL" id="CAJPWZ010003259">
    <property type="protein sequence ID" value="CAG2255025.1"/>
    <property type="molecule type" value="Genomic_DNA"/>
</dbReference>
<evidence type="ECO:0000259" key="5">
    <source>
        <dbReference type="PROSITE" id="PS50089"/>
    </source>
</evidence>
<evidence type="ECO:0000256" key="1">
    <source>
        <dbReference type="ARBA" id="ARBA00022723"/>
    </source>
</evidence>
<feature type="domain" description="RING-type" evidence="5">
    <location>
        <begin position="25"/>
        <end position="71"/>
    </location>
</feature>
<protein>
    <recommendedName>
        <fullName evidence="9">TRIM56</fullName>
    </recommendedName>
</protein>
<dbReference type="OrthoDB" id="264520at2759"/>
<dbReference type="Proteomes" id="UP000683360">
    <property type="component" value="Unassembled WGS sequence"/>
</dbReference>
<proteinExistence type="predicted"/>
<dbReference type="AlphaFoldDB" id="A0A8S3VFL1"/>
<dbReference type="PROSITE" id="PS00518">
    <property type="entry name" value="ZF_RING_1"/>
    <property type="match status" value="1"/>
</dbReference>
<dbReference type="Gene3D" id="2.120.10.30">
    <property type="entry name" value="TolB, C-terminal domain"/>
    <property type="match status" value="1"/>
</dbReference>
<comment type="caution">
    <text evidence="7">The sequence shown here is derived from an EMBL/GenBank/DDBJ whole genome shotgun (WGS) entry which is preliminary data.</text>
</comment>
<evidence type="ECO:0000256" key="4">
    <source>
        <dbReference type="PROSITE-ProRule" id="PRU00024"/>
    </source>
</evidence>
<keyword evidence="1" id="KW-0479">Metal-binding</keyword>
<dbReference type="InterPro" id="IPR011042">
    <property type="entry name" value="6-blade_b-propeller_TolB-like"/>
</dbReference>
<feature type="domain" description="B box-type" evidence="6">
    <location>
        <begin position="107"/>
        <end position="159"/>
    </location>
</feature>
<name>A0A8S3VFL1_MYTED</name>
<evidence type="ECO:0008006" key="9">
    <source>
        <dbReference type="Google" id="ProtNLM"/>
    </source>
</evidence>
<dbReference type="PROSITE" id="PS50089">
    <property type="entry name" value="ZF_RING_2"/>
    <property type="match status" value="1"/>
</dbReference>
<sequence length="668" mass="76244">MAAAMLTSMSYTKDLPETINDLTKCPICLDTLKVPKYFTCLHTFCSSCIHTCIEHLFKDHIPRSISCPVCRTKIKVSDKTRNAEEFSRKLPINHIILSLIDAQKMLKGKSICGPCKKLHGNKVTAAKVFCVECREAFCNSCSKYHKAFSAFIDHELADIDKVSDVHLKIGSQYTTCNEHMKKIEVYCNDHQKPCCLHCVTLEHRKCNEVVAIEEAAKKLRDSDAYLNLMNAFSTLTRNFSKAVEEREELLFVGEREEKETKEKIKTIRKNIEKLVLKLEQDCLDQLSISCRDNQLVLSERIEHFKEKTKMVLHCQNMLKAGLKCNSDIQLLYDYNNMKAQKEELESFLQVNEQQKYSKFAFEINGAMENMTNQITSLGNVVISEATLITSNSSLLDCSIRPLQDLDLLHENSFYKKEAKFSGVTCHDDMILLVDRYTPQYWLYIFSDETDEIYYGRVKLSIQDALTFSIPWDVSGTLKGRCVVSFPESSVLADICINSCTINRWIQINNPQIGISFYSNSIVSCHRYDGKSADVVTIFDMNGNVIREHKHGCKPNYLCIDDVGRIFFNDRDENKLTCITYNFEEVFTYKHEQLRGIAGIATDTEGNIYVAGFNSNNVHQLSPSGQLNKIILTEAHDIINPLGISFKKDADILIVLNDSGSRVSMYEIY</sequence>
<dbReference type="Gene3D" id="3.30.40.10">
    <property type="entry name" value="Zinc/RING finger domain, C3HC4 (zinc finger)"/>
    <property type="match status" value="1"/>
</dbReference>
<dbReference type="InterPro" id="IPR047153">
    <property type="entry name" value="TRIM45/56/19-like"/>
</dbReference>